<dbReference type="SUPFAM" id="SSF48726">
    <property type="entry name" value="Immunoglobulin"/>
    <property type="match status" value="2"/>
</dbReference>
<evidence type="ECO:0000256" key="8">
    <source>
        <dbReference type="SAM" id="MobiDB-lite"/>
    </source>
</evidence>
<evidence type="ECO:0000256" key="7">
    <source>
        <dbReference type="ARBA" id="ARBA00023136"/>
    </source>
</evidence>
<evidence type="ECO:0000256" key="3">
    <source>
        <dbReference type="ARBA" id="ARBA00009386"/>
    </source>
</evidence>
<dbReference type="CDD" id="cd05716">
    <property type="entry name" value="IgV_pIgR_like"/>
    <property type="match status" value="1"/>
</dbReference>
<dbReference type="Proteomes" id="UP000830375">
    <property type="component" value="Unassembled WGS sequence"/>
</dbReference>
<dbReference type="SMART" id="SM00409">
    <property type="entry name" value="IG"/>
    <property type="match status" value="1"/>
</dbReference>
<feature type="transmembrane region" description="Helical" evidence="9">
    <location>
        <begin position="5"/>
        <end position="24"/>
    </location>
</feature>
<feature type="transmembrane region" description="Helical" evidence="9">
    <location>
        <begin position="93"/>
        <end position="113"/>
    </location>
</feature>
<comment type="similarity">
    <text evidence="3">Belongs to the DAD/OST2 family.</text>
</comment>
<dbReference type="Pfam" id="PF07686">
    <property type="entry name" value="V-set"/>
    <property type="match status" value="1"/>
</dbReference>
<dbReference type="Pfam" id="PF02109">
    <property type="entry name" value="DAD"/>
    <property type="match status" value="1"/>
</dbReference>
<proteinExistence type="inferred from homology"/>
<evidence type="ECO:0000256" key="2">
    <source>
        <dbReference type="ARBA" id="ARBA00004922"/>
    </source>
</evidence>
<dbReference type="InterPro" id="IPR050671">
    <property type="entry name" value="CD300_family_receptors"/>
</dbReference>
<dbReference type="PROSITE" id="PS50835">
    <property type="entry name" value="IG_LIKE"/>
    <property type="match status" value="1"/>
</dbReference>
<comment type="subcellular location">
    <subcellularLocation>
        <location evidence="1">Endoplasmic reticulum membrane</location>
        <topology evidence="1">Multi-pass membrane protein</topology>
    </subcellularLocation>
</comment>
<dbReference type="InterPro" id="IPR013106">
    <property type="entry name" value="Ig_V-set"/>
</dbReference>
<feature type="domain" description="Ig-like" evidence="10">
    <location>
        <begin position="187"/>
        <end position="286"/>
    </location>
</feature>
<comment type="pathway">
    <text evidence="2">Protein modification; protein glycosylation.</text>
</comment>
<evidence type="ECO:0000256" key="5">
    <source>
        <dbReference type="ARBA" id="ARBA00022824"/>
    </source>
</evidence>
<gene>
    <name evidence="11" type="ORF">H4Q32_004552</name>
</gene>
<keyword evidence="4 9" id="KW-0812">Transmembrane</keyword>
<dbReference type="Gene3D" id="2.60.40.10">
    <property type="entry name" value="Immunoglobulins"/>
    <property type="match status" value="2"/>
</dbReference>
<dbReference type="PANTHER" id="PTHR11860:SF87">
    <property type="entry name" value="CMRF35-LIKE MOLECULE 8"/>
    <property type="match status" value="1"/>
</dbReference>
<keyword evidence="6 9" id="KW-1133">Transmembrane helix</keyword>
<organism evidence="11 12">
    <name type="scientific">Labeo rohita</name>
    <name type="common">Indian major carp</name>
    <name type="synonym">Cyprinus rohita</name>
    <dbReference type="NCBI Taxonomy" id="84645"/>
    <lineage>
        <taxon>Eukaryota</taxon>
        <taxon>Metazoa</taxon>
        <taxon>Chordata</taxon>
        <taxon>Craniata</taxon>
        <taxon>Vertebrata</taxon>
        <taxon>Euteleostomi</taxon>
        <taxon>Actinopterygii</taxon>
        <taxon>Neopterygii</taxon>
        <taxon>Teleostei</taxon>
        <taxon>Ostariophysi</taxon>
        <taxon>Cypriniformes</taxon>
        <taxon>Cyprinidae</taxon>
        <taxon>Labeoninae</taxon>
        <taxon>Labeonini</taxon>
        <taxon>Labeo</taxon>
    </lineage>
</organism>
<protein>
    <submittedName>
        <fullName evidence="11">Dolichyl-diphosphooligosaccharide--protein glycosyltransferase subunit DAD1</fullName>
    </submittedName>
</protein>
<dbReference type="InterPro" id="IPR003038">
    <property type="entry name" value="DAD/Ost2"/>
</dbReference>
<evidence type="ECO:0000256" key="9">
    <source>
        <dbReference type="SAM" id="Phobius"/>
    </source>
</evidence>
<feature type="compositionally biased region" description="Polar residues" evidence="8">
    <location>
        <begin position="583"/>
        <end position="593"/>
    </location>
</feature>
<evidence type="ECO:0000259" key="10">
    <source>
        <dbReference type="PROSITE" id="PS50835"/>
    </source>
</evidence>
<feature type="transmembrane region" description="Helical" evidence="9">
    <location>
        <begin position="30"/>
        <end position="48"/>
    </location>
</feature>
<accession>A0ABQ8MYM0</accession>
<dbReference type="InterPro" id="IPR013783">
    <property type="entry name" value="Ig-like_fold"/>
</dbReference>
<evidence type="ECO:0000313" key="11">
    <source>
        <dbReference type="EMBL" id="KAI2667938.1"/>
    </source>
</evidence>
<dbReference type="InterPro" id="IPR007110">
    <property type="entry name" value="Ig-like_dom"/>
</dbReference>
<feature type="region of interest" description="Disordered" evidence="8">
    <location>
        <begin position="583"/>
        <end position="606"/>
    </location>
</feature>
<keyword evidence="12" id="KW-1185">Reference proteome</keyword>
<dbReference type="PANTHER" id="PTHR11860">
    <property type="entry name" value="POLYMERIC-IMMUNOGLOBULIN RECEPTOR"/>
    <property type="match status" value="1"/>
</dbReference>
<feature type="transmembrane region" description="Helical" evidence="9">
    <location>
        <begin position="522"/>
        <end position="542"/>
    </location>
</feature>
<evidence type="ECO:0000256" key="1">
    <source>
        <dbReference type="ARBA" id="ARBA00004477"/>
    </source>
</evidence>
<keyword evidence="7 9" id="KW-0472">Membrane</keyword>
<dbReference type="InterPro" id="IPR003599">
    <property type="entry name" value="Ig_sub"/>
</dbReference>
<keyword evidence="5" id="KW-0256">Endoplasmic reticulum</keyword>
<dbReference type="EMBL" id="JACTAM010000002">
    <property type="protein sequence ID" value="KAI2667938.1"/>
    <property type="molecule type" value="Genomic_DNA"/>
</dbReference>
<evidence type="ECO:0000256" key="6">
    <source>
        <dbReference type="ARBA" id="ARBA00022989"/>
    </source>
</evidence>
<evidence type="ECO:0000313" key="12">
    <source>
        <dbReference type="Proteomes" id="UP000830375"/>
    </source>
</evidence>
<evidence type="ECO:0000256" key="4">
    <source>
        <dbReference type="ARBA" id="ARBA00022692"/>
    </source>
</evidence>
<reference evidence="11 12" key="1">
    <citation type="submission" date="2022-01" db="EMBL/GenBank/DDBJ databases">
        <title>A high-quality chromosome-level genome assembly of rohu carp, Labeo rohita.</title>
        <authorList>
            <person name="Arick M.A. II"/>
            <person name="Hsu C.-Y."/>
            <person name="Magbanua Z."/>
            <person name="Pechanova O."/>
            <person name="Grover C."/>
            <person name="Miller E."/>
            <person name="Thrash A."/>
            <person name="Ezzel L."/>
            <person name="Alam S."/>
            <person name="Benzie J."/>
            <person name="Hamilton M."/>
            <person name="Karsi A."/>
            <person name="Lawrence M.L."/>
            <person name="Peterson D.G."/>
        </authorList>
    </citation>
    <scope>NUCLEOTIDE SEQUENCE [LARGE SCALE GENOMIC DNA]</scope>
    <source>
        <strain evidence="12">BAU-BD-2019</strain>
        <tissue evidence="11">Blood</tissue>
    </source>
</reference>
<name>A0ABQ8MYM0_LABRO</name>
<feature type="transmembrane region" description="Helical" evidence="9">
    <location>
        <begin position="68"/>
        <end position="87"/>
    </location>
</feature>
<comment type="caution">
    <text evidence="11">The sequence shown here is derived from an EMBL/GenBank/DDBJ whole genome shotgun (WGS) entry which is preliminary data.</text>
</comment>
<sequence>MIDAYLLYILLTGVFQFLYCLLVGTFPFNSFLSGFISCVGSFILAVCLRIQINPQNKRDFLTVSPERAFADFLFAHTVLHLVVLLLGKKDAEVLSHSTSAMILPLLLICLVLGDLPGSHCTVSTVGDLAVLEGGSVTVPCHYNPQYISHVKYWCQGRMREFCTSLARTDEPESAPNAKGRVTIADDPTQHVFTVSMRNLTEDDSGWYWCGVELGGMSSDKRWCRSGSLNSCMVTDSEGIFSSRNVFIHDDRNSMFTVTLQQLEMRDSGWYWCGAGQQQVAVHVSVTAQTTTRTSHRDHSSTTNYILTYSVETCVSSYLGVSSREKKQKHRGTNEMNDSLTICPWREGDYKNASKMYIMKMQREETMQRFDKRTVSLKKFIACFLWLITVAEVTLENSQVSVLTVTEPKPSNIDSYWSINAKKMYMMKMQKEETSQLFDKRTVSLKKFIVCFLWLITENPQGSVLKVTESKPGFERNRFMFVHISLLSRDATTLSSTTPVSVNSNQTASSEEQQNEDYLYLEVWIPAVVLLMVIVIVVSAVALKKHNNKHITEVNRDRANDAGNGASSSSAIAESDVTYTTVTVQPKTKASSPVSVEDDVTYSSVHR</sequence>
<dbReference type="InterPro" id="IPR036179">
    <property type="entry name" value="Ig-like_dom_sf"/>
</dbReference>